<evidence type="ECO:0000256" key="2">
    <source>
        <dbReference type="RuleBase" id="RU367162"/>
    </source>
</evidence>
<comment type="similarity">
    <text evidence="1 2">Belongs to the YPI1 family.</text>
</comment>
<dbReference type="InterPro" id="IPR011107">
    <property type="entry name" value="PPI_Ypi1"/>
</dbReference>
<evidence type="ECO:0000313" key="4">
    <source>
        <dbReference type="EMBL" id="KAK7466203.1"/>
    </source>
</evidence>
<accession>A0ABR1JU82</accession>
<reference evidence="4 5" key="1">
    <citation type="submission" date="2024-01" db="EMBL/GenBank/DDBJ databases">
        <title>A draft genome for the cacao thread blight pathogen Marasmiellus scandens.</title>
        <authorList>
            <person name="Baruah I.K."/>
            <person name="Leung J."/>
            <person name="Bukari Y."/>
            <person name="Amoako-Attah I."/>
            <person name="Meinhardt L.W."/>
            <person name="Bailey B.A."/>
            <person name="Cohen S.P."/>
        </authorList>
    </citation>
    <scope>NUCLEOTIDE SEQUENCE [LARGE SCALE GENOMIC DNA]</scope>
    <source>
        <strain evidence="4 5">GH-19</strain>
    </source>
</reference>
<gene>
    <name evidence="4" type="primary">YPI1_1</name>
    <name evidence="4" type="ORF">VKT23_004926</name>
</gene>
<dbReference type="PANTHER" id="PTHR20835">
    <property type="entry name" value="E3 UBIQUITIN-PROTEIN LIGASE PPP1R11-RELATED"/>
    <property type="match status" value="1"/>
</dbReference>
<comment type="function">
    <text evidence="2">Regulator of type 1 phosphatases which maintains protein phosphatase activity under strict control.</text>
</comment>
<evidence type="ECO:0000313" key="5">
    <source>
        <dbReference type="Proteomes" id="UP001498398"/>
    </source>
</evidence>
<feature type="compositionally biased region" description="Low complexity" evidence="3">
    <location>
        <begin position="48"/>
        <end position="62"/>
    </location>
</feature>
<comment type="caution">
    <text evidence="4">The sequence shown here is derived from an EMBL/GenBank/DDBJ whole genome shotgun (WGS) entry which is preliminary data.</text>
</comment>
<evidence type="ECO:0000256" key="1">
    <source>
        <dbReference type="ARBA" id="ARBA00005605"/>
    </source>
</evidence>
<keyword evidence="2" id="KW-0539">Nucleus</keyword>
<dbReference type="EMBL" id="JBANRG010000005">
    <property type="protein sequence ID" value="KAK7466203.1"/>
    <property type="molecule type" value="Genomic_DNA"/>
</dbReference>
<feature type="compositionally biased region" description="Polar residues" evidence="3">
    <location>
        <begin position="135"/>
        <end position="148"/>
    </location>
</feature>
<proteinExistence type="inferred from homology"/>
<dbReference type="PANTHER" id="PTHR20835:SF0">
    <property type="entry name" value="E3 UBIQUITIN-PROTEIN LIGASE PPP1R11"/>
    <property type="match status" value="1"/>
</dbReference>
<evidence type="ECO:0000256" key="3">
    <source>
        <dbReference type="SAM" id="MobiDB-lite"/>
    </source>
</evidence>
<feature type="compositionally biased region" description="Polar residues" evidence="3">
    <location>
        <begin position="1"/>
        <end position="24"/>
    </location>
</feature>
<dbReference type="Pfam" id="PF07491">
    <property type="entry name" value="PPI_Ypi1"/>
    <property type="match status" value="1"/>
</dbReference>
<dbReference type="Proteomes" id="UP001498398">
    <property type="component" value="Unassembled WGS sequence"/>
</dbReference>
<feature type="compositionally biased region" description="Acidic residues" evidence="3">
    <location>
        <begin position="94"/>
        <end position="108"/>
    </location>
</feature>
<sequence length="173" mass="18706">MAYVSTQRRPNTSAPSDGSRTITLTGAPPTERGNADSTPNTEPSGAVGSLRLRGSRTRSGPRVSWKDDVVDNEGCGRKSSKVCCIYHKPRPFDESSDEDSDSDSDSDSECTHRHNHPHTGPHREGTSSRRLSGGESMQSRPSGSSLTHQLDDSDSDKNAYEVMPSSRKGKGRC</sequence>
<feature type="compositionally biased region" description="Basic and acidic residues" evidence="3">
    <location>
        <begin position="149"/>
        <end position="159"/>
    </location>
</feature>
<organism evidence="4 5">
    <name type="scientific">Marasmiellus scandens</name>
    <dbReference type="NCBI Taxonomy" id="2682957"/>
    <lineage>
        <taxon>Eukaryota</taxon>
        <taxon>Fungi</taxon>
        <taxon>Dikarya</taxon>
        <taxon>Basidiomycota</taxon>
        <taxon>Agaricomycotina</taxon>
        <taxon>Agaricomycetes</taxon>
        <taxon>Agaricomycetidae</taxon>
        <taxon>Agaricales</taxon>
        <taxon>Marasmiineae</taxon>
        <taxon>Omphalotaceae</taxon>
        <taxon>Marasmiellus</taxon>
    </lineage>
</organism>
<name>A0ABR1JU82_9AGAR</name>
<feature type="region of interest" description="Disordered" evidence="3">
    <location>
        <begin position="88"/>
        <end position="173"/>
    </location>
</feature>
<feature type="region of interest" description="Disordered" evidence="3">
    <location>
        <begin position="1"/>
        <end position="76"/>
    </location>
</feature>
<protein>
    <recommendedName>
        <fullName evidence="2">Type 1 phosphatases regulator</fullName>
    </recommendedName>
</protein>
<keyword evidence="5" id="KW-1185">Reference proteome</keyword>
<comment type="subcellular location">
    <subcellularLocation>
        <location evidence="2">Nucleus</location>
    </subcellularLocation>
</comment>